<evidence type="ECO:0000256" key="2">
    <source>
        <dbReference type="ARBA" id="ARBA00022448"/>
    </source>
</evidence>
<dbReference type="PROSITE" id="PS51257">
    <property type="entry name" value="PROKAR_LIPOPROTEIN"/>
    <property type="match status" value="1"/>
</dbReference>
<dbReference type="Pfam" id="PF25973">
    <property type="entry name" value="BSH_CzcB"/>
    <property type="match status" value="1"/>
</dbReference>
<evidence type="ECO:0000256" key="1">
    <source>
        <dbReference type="ARBA" id="ARBA00009477"/>
    </source>
</evidence>
<dbReference type="GO" id="GO:0016020">
    <property type="term" value="C:membrane"/>
    <property type="evidence" value="ECO:0007669"/>
    <property type="project" value="InterPro"/>
</dbReference>
<feature type="signal peptide" evidence="3">
    <location>
        <begin position="1"/>
        <end position="23"/>
    </location>
</feature>
<dbReference type="EMBL" id="QEWP01000008">
    <property type="protein sequence ID" value="PWD99157.1"/>
    <property type="molecule type" value="Genomic_DNA"/>
</dbReference>
<keyword evidence="6" id="KW-1185">Reference proteome</keyword>
<dbReference type="RefSeq" id="WP_109264559.1">
    <property type="nucleotide sequence ID" value="NZ_QEWP01000008.1"/>
</dbReference>
<dbReference type="OrthoDB" id="9814657at2"/>
<accession>A0A2U2B7W8</accession>
<dbReference type="GO" id="GO:0030313">
    <property type="term" value="C:cell envelope"/>
    <property type="evidence" value="ECO:0007669"/>
    <property type="project" value="TreeGrafter"/>
</dbReference>
<evidence type="ECO:0000259" key="4">
    <source>
        <dbReference type="Pfam" id="PF25973"/>
    </source>
</evidence>
<evidence type="ECO:0000313" key="5">
    <source>
        <dbReference type="EMBL" id="PWD99157.1"/>
    </source>
</evidence>
<dbReference type="InterPro" id="IPR058647">
    <property type="entry name" value="BSH_CzcB-like"/>
</dbReference>
<gene>
    <name evidence="5" type="ORF">DDZ16_11200</name>
</gene>
<dbReference type="PANTHER" id="PTHR30097:SF4">
    <property type="entry name" value="SLR6042 PROTEIN"/>
    <property type="match status" value="1"/>
</dbReference>
<dbReference type="InterPro" id="IPR006143">
    <property type="entry name" value="RND_pump_MFP"/>
</dbReference>
<dbReference type="NCBIfam" id="TIGR01730">
    <property type="entry name" value="RND_mfp"/>
    <property type="match status" value="1"/>
</dbReference>
<dbReference type="AlphaFoldDB" id="A0A2U2B7W8"/>
<feature type="domain" description="CzcB-like barrel-sandwich hybrid" evidence="4">
    <location>
        <begin position="83"/>
        <end position="222"/>
    </location>
</feature>
<dbReference type="GO" id="GO:0060003">
    <property type="term" value="P:copper ion export"/>
    <property type="evidence" value="ECO:0007669"/>
    <property type="project" value="TreeGrafter"/>
</dbReference>
<dbReference type="PANTHER" id="PTHR30097">
    <property type="entry name" value="CATION EFFLUX SYSTEM PROTEIN CUSB"/>
    <property type="match status" value="1"/>
</dbReference>
<protein>
    <recommendedName>
        <fullName evidence="4">CzcB-like barrel-sandwich hybrid domain-containing protein</fullName>
    </recommendedName>
</protein>
<dbReference type="GO" id="GO:0015679">
    <property type="term" value="P:plasma membrane copper ion transport"/>
    <property type="evidence" value="ECO:0007669"/>
    <property type="project" value="TreeGrafter"/>
</dbReference>
<evidence type="ECO:0000313" key="6">
    <source>
        <dbReference type="Proteomes" id="UP000244956"/>
    </source>
</evidence>
<evidence type="ECO:0000256" key="3">
    <source>
        <dbReference type="SAM" id="SignalP"/>
    </source>
</evidence>
<dbReference type="SUPFAM" id="SSF111369">
    <property type="entry name" value="HlyD-like secretion proteins"/>
    <property type="match status" value="1"/>
</dbReference>
<sequence>MITRSLIFLFFLLFASGCNSEKAADKKNAVDGPEGAIGLTKEQFKSSGMTFSELKKISASEKIEATGQILVKPESYFMMSTLMQGRVKEVFVTRGDWVKAGQALVEIEDPSIIRLQQDYLEVVAGEPVLKADFERQKSLFADEVASEKKLQKARADYLSVKAKVTGLKEQLRLLGLDPVEVEQGKIKSSVVLKAPIDGNVSTMEINKGVYLEEGAEVLEIIDPSGIFVSLSVFENDVTGIKAGLKVLVKPAGDATARDTALITRIARKVEEGSRSVTVHAAFEKDAFDFIPGMYLDAQIVKGVGEMFVLPEEAVVDLENRNWVLLKLEEKNESYIMVQREVEVLDLDNGLVAILNNDDFSADDQFLCKGAFGLIQ</sequence>
<dbReference type="Proteomes" id="UP000244956">
    <property type="component" value="Unassembled WGS sequence"/>
</dbReference>
<dbReference type="InterPro" id="IPR051909">
    <property type="entry name" value="MFP_Cation_Efflux"/>
</dbReference>
<reference evidence="5 6" key="1">
    <citation type="submission" date="2018-05" db="EMBL/GenBank/DDBJ databases">
        <title>Marinilabilia rubrum sp. nov., isolated from saltern sediment.</title>
        <authorList>
            <person name="Zhang R."/>
        </authorList>
    </citation>
    <scope>NUCLEOTIDE SEQUENCE [LARGE SCALE GENOMIC DNA]</scope>
    <source>
        <strain evidence="5 6">WTE16</strain>
    </source>
</reference>
<dbReference type="Gene3D" id="2.40.50.100">
    <property type="match status" value="1"/>
</dbReference>
<dbReference type="GO" id="GO:0022857">
    <property type="term" value="F:transmembrane transporter activity"/>
    <property type="evidence" value="ECO:0007669"/>
    <property type="project" value="InterPro"/>
</dbReference>
<keyword evidence="3" id="KW-0732">Signal</keyword>
<feature type="chain" id="PRO_5015513485" description="CzcB-like barrel-sandwich hybrid domain-containing protein" evidence="3">
    <location>
        <begin position="24"/>
        <end position="375"/>
    </location>
</feature>
<keyword evidence="2" id="KW-0813">Transport</keyword>
<name>A0A2U2B7W8_9BACT</name>
<comment type="similarity">
    <text evidence="1">Belongs to the membrane fusion protein (MFP) (TC 8.A.1) family.</text>
</comment>
<comment type="caution">
    <text evidence="5">The sequence shown here is derived from an EMBL/GenBank/DDBJ whole genome shotgun (WGS) entry which is preliminary data.</text>
</comment>
<organism evidence="5 6">
    <name type="scientific">Marinilabilia rubra</name>
    <dbReference type="NCBI Taxonomy" id="2162893"/>
    <lineage>
        <taxon>Bacteria</taxon>
        <taxon>Pseudomonadati</taxon>
        <taxon>Bacteroidota</taxon>
        <taxon>Bacteroidia</taxon>
        <taxon>Marinilabiliales</taxon>
        <taxon>Marinilabiliaceae</taxon>
        <taxon>Marinilabilia</taxon>
    </lineage>
</organism>
<dbReference type="Gene3D" id="2.40.30.170">
    <property type="match status" value="1"/>
</dbReference>
<proteinExistence type="inferred from homology"/>